<evidence type="ECO:0000256" key="2">
    <source>
        <dbReference type="ARBA" id="ARBA00022475"/>
    </source>
</evidence>
<dbReference type="Proteomes" id="UP000694867">
    <property type="component" value="Unplaced"/>
</dbReference>
<sequence length="327" mass="37122">MNSSAGNFGDARDETIAHVRITVLCFCLLFTLGGNLFVFLLVTRNRPKSVHQLHIYHFMVHLSLADMLVGVFNILPQIVWEIYFRFRWGNIACKFVKFMQIFVLYLSTYTLVGLSLNSSLVVRSGSSSTSSRLWVILGAGWFLSALLASPQVYIFSFKQLSNGVYDCWGTFDPPLTSVRYVVYFIAMALIVPALIMGACYSYLCRASSKRLMSDAKLKTIRMTMVMVLVFVLCWTPFCCAQLYLVFGGEEASTFVTMCLMVPNLNSCANPWVYLSFSTDLRRRLVNFCSLIHLRGNRYGEESRKPCTRANAIVCEKPARQLRGYRIS</sequence>
<feature type="transmembrane region" description="Helical" evidence="10">
    <location>
        <begin position="55"/>
        <end position="78"/>
    </location>
</feature>
<feature type="transmembrane region" description="Helical" evidence="10">
    <location>
        <begin position="133"/>
        <end position="155"/>
    </location>
</feature>
<dbReference type="GeneID" id="100901555"/>
<keyword evidence="12" id="KW-1185">Reference proteome</keyword>
<dbReference type="InterPro" id="IPR017452">
    <property type="entry name" value="GPCR_Rhodpsn_7TM"/>
</dbReference>
<evidence type="ECO:0000256" key="3">
    <source>
        <dbReference type="ARBA" id="ARBA00022692"/>
    </source>
</evidence>
<keyword evidence="5 10" id="KW-0297">G-protein coupled receptor</keyword>
<evidence type="ECO:0000313" key="12">
    <source>
        <dbReference type="Proteomes" id="UP000694867"/>
    </source>
</evidence>
<dbReference type="PRINTS" id="PR00896">
    <property type="entry name" value="VASOPRESSINR"/>
</dbReference>
<name>A0AAJ6VYB5_9ACAR</name>
<keyword evidence="4 10" id="KW-1133">Transmembrane helix</keyword>
<proteinExistence type="inferred from homology"/>
<dbReference type="Pfam" id="PF00001">
    <property type="entry name" value="7tm_1"/>
    <property type="match status" value="1"/>
</dbReference>
<dbReference type="InterPro" id="IPR000276">
    <property type="entry name" value="GPCR_Rhodpsn"/>
</dbReference>
<dbReference type="InterPro" id="IPR001817">
    <property type="entry name" value="Vasoprsn_rcpt"/>
</dbReference>
<evidence type="ECO:0000256" key="10">
    <source>
        <dbReference type="RuleBase" id="RU046427"/>
    </source>
</evidence>
<keyword evidence="6 10" id="KW-0472">Membrane</keyword>
<protein>
    <submittedName>
        <fullName evidence="13">Oxytocin receptor-like</fullName>
    </submittedName>
</protein>
<dbReference type="GO" id="GO:0032870">
    <property type="term" value="P:cellular response to hormone stimulus"/>
    <property type="evidence" value="ECO:0007669"/>
    <property type="project" value="TreeGrafter"/>
</dbReference>
<feature type="transmembrane region" description="Helical" evidence="10">
    <location>
        <begin position="180"/>
        <end position="203"/>
    </location>
</feature>
<evidence type="ECO:0000256" key="9">
    <source>
        <dbReference type="ARBA" id="ARBA00023224"/>
    </source>
</evidence>
<dbReference type="PANTHER" id="PTHR24241:SF161">
    <property type="entry name" value="G-PROTEIN COUPLED RECEPTORS FAMILY 1 PROFILE DOMAIN-CONTAINING PROTEIN"/>
    <property type="match status" value="1"/>
</dbReference>
<feature type="domain" description="G-protein coupled receptors family 1 profile" evidence="11">
    <location>
        <begin position="34"/>
        <end position="273"/>
    </location>
</feature>
<evidence type="ECO:0000256" key="5">
    <source>
        <dbReference type="ARBA" id="ARBA00023040"/>
    </source>
</evidence>
<organism evidence="12 13">
    <name type="scientific">Galendromus occidentalis</name>
    <name type="common">western predatory mite</name>
    <dbReference type="NCBI Taxonomy" id="34638"/>
    <lineage>
        <taxon>Eukaryota</taxon>
        <taxon>Metazoa</taxon>
        <taxon>Ecdysozoa</taxon>
        <taxon>Arthropoda</taxon>
        <taxon>Chelicerata</taxon>
        <taxon>Arachnida</taxon>
        <taxon>Acari</taxon>
        <taxon>Parasitiformes</taxon>
        <taxon>Mesostigmata</taxon>
        <taxon>Gamasina</taxon>
        <taxon>Phytoseioidea</taxon>
        <taxon>Phytoseiidae</taxon>
        <taxon>Typhlodrominae</taxon>
        <taxon>Galendromus</taxon>
    </lineage>
</organism>
<evidence type="ECO:0000256" key="7">
    <source>
        <dbReference type="ARBA" id="ARBA00023170"/>
    </source>
</evidence>
<feature type="transmembrane region" description="Helical" evidence="10">
    <location>
        <begin position="98"/>
        <end position="121"/>
    </location>
</feature>
<feature type="transmembrane region" description="Helical" evidence="10">
    <location>
        <begin position="252"/>
        <end position="274"/>
    </location>
</feature>
<comment type="similarity">
    <text evidence="10">Belongs to the G-protein coupled receptor 1 family. Vasopressin/oxytocin receptor subfamily.</text>
</comment>
<evidence type="ECO:0000256" key="6">
    <source>
        <dbReference type="ARBA" id="ARBA00023136"/>
    </source>
</evidence>
<dbReference type="Gene3D" id="1.20.1070.10">
    <property type="entry name" value="Rhodopsin 7-helix transmembrane proteins"/>
    <property type="match status" value="1"/>
</dbReference>
<dbReference type="PROSITE" id="PS50262">
    <property type="entry name" value="G_PROTEIN_RECEP_F1_2"/>
    <property type="match status" value="1"/>
</dbReference>
<keyword evidence="8 10" id="KW-0325">Glycoprotein</keyword>
<feature type="transmembrane region" description="Helical" evidence="10">
    <location>
        <begin position="224"/>
        <end position="246"/>
    </location>
</feature>
<dbReference type="PRINTS" id="PR00237">
    <property type="entry name" value="GPCRRHODOPSN"/>
</dbReference>
<dbReference type="GO" id="GO:0005000">
    <property type="term" value="F:vasopressin receptor activity"/>
    <property type="evidence" value="ECO:0007669"/>
    <property type="project" value="InterPro"/>
</dbReference>
<evidence type="ECO:0000259" key="11">
    <source>
        <dbReference type="PROSITE" id="PS50262"/>
    </source>
</evidence>
<evidence type="ECO:0000256" key="4">
    <source>
        <dbReference type="ARBA" id="ARBA00022989"/>
    </source>
</evidence>
<dbReference type="SUPFAM" id="SSF81321">
    <property type="entry name" value="Family A G protein-coupled receptor-like"/>
    <property type="match status" value="1"/>
</dbReference>
<evidence type="ECO:0000313" key="13">
    <source>
        <dbReference type="RefSeq" id="XP_003745071.1"/>
    </source>
</evidence>
<feature type="transmembrane region" description="Helical" evidence="10">
    <location>
        <begin position="20"/>
        <end position="43"/>
    </location>
</feature>
<accession>A0AAJ6VYB5</accession>
<dbReference type="RefSeq" id="XP_003745071.1">
    <property type="nucleotide sequence ID" value="XM_003745023.1"/>
</dbReference>
<comment type="subcellular location">
    <subcellularLocation>
        <location evidence="1 10">Cell membrane</location>
        <topology evidence="1 10">Multi-pass membrane protein</topology>
    </subcellularLocation>
</comment>
<keyword evidence="3 10" id="KW-0812">Transmembrane</keyword>
<keyword evidence="9 10" id="KW-0807">Transducer</keyword>
<dbReference type="GO" id="GO:0005886">
    <property type="term" value="C:plasma membrane"/>
    <property type="evidence" value="ECO:0007669"/>
    <property type="project" value="UniProtKB-SubCell"/>
</dbReference>
<evidence type="ECO:0000256" key="1">
    <source>
        <dbReference type="ARBA" id="ARBA00004651"/>
    </source>
</evidence>
<dbReference type="PANTHER" id="PTHR24241">
    <property type="entry name" value="NEUROPEPTIDE RECEPTOR-RELATED G-PROTEIN COUPLED RECEPTOR"/>
    <property type="match status" value="1"/>
</dbReference>
<evidence type="ECO:0000256" key="8">
    <source>
        <dbReference type="ARBA" id="ARBA00023180"/>
    </source>
</evidence>
<keyword evidence="7 10" id="KW-0675">Receptor</keyword>
<keyword evidence="2" id="KW-1003">Cell membrane</keyword>
<dbReference type="GO" id="GO:0042277">
    <property type="term" value="F:peptide binding"/>
    <property type="evidence" value="ECO:0007669"/>
    <property type="project" value="TreeGrafter"/>
</dbReference>
<dbReference type="KEGG" id="goe:100901555"/>
<gene>
    <name evidence="13" type="primary">LOC100901555</name>
</gene>
<reference evidence="13" key="1">
    <citation type="submission" date="2025-08" db="UniProtKB">
        <authorList>
            <consortium name="RefSeq"/>
        </authorList>
    </citation>
    <scope>IDENTIFICATION</scope>
</reference>
<dbReference type="AlphaFoldDB" id="A0AAJ6VYB5"/>